<evidence type="ECO:0000313" key="2">
    <source>
        <dbReference type="Proteomes" id="UP000720189"/>
    </source>
</evidence>
<gene>
    <name evidence="1" type="ORF">BKA55DRAFT_559755</name>
</gene>
<sequence>MQDMHPHSSSPASGHLNASTLLVDPSLTMLNGTEPRHLHNVNIQLWELSYQSATAVQIGQASLTIPISHLCSPSQPIASPKSFAQQTTSITETLNEHTNLYDFASVSEAEATVSQLLRLPRQEFSGDRVNSPRYVIGALPRGQFLILD</sequence>
<organism evidence="1 2">
    <name type="scientific">Fusarium redolens</name>
    <dbReference type="NCBI Taxonomy" id="48865"/>
    <lineage>
        <taxon>Eukaryota</taxon>
        <taxon>Fungi</taxon>
        <taxon>Dikarya</taxon>
        <taxon>Ascomycota</taxon>
        <taxon>Pezizomycotina</taxon>
        <taxon>Sordariomycetes</taxon>
        <taxon>Hypocreomycetidae</taxon>
        <taxon>Hypocreales</taxon>
        <taxon>Nectriaceae</taxon>
        <taxon>Fusarium</taxon>
        <taxon>Fusarium redolens species complex</taxon>
    </lineage>
</organism>
<comment type="caution">
    <text evidence="1">The sequence shown here is derived from an EMBL/GenBank/DDBJ whole genome shotgun (WGS) entry which is preliminary data.</text>
</comment>
<dbReference type="RefSeq" id="XP_046052660.1">
    <property type="nucleotide sequence ID" value="XM_046192011.1"/>
</dbReference>
<dbReference type="AlphaFoldDB" id="A0A9P9HPL5"/>
<dbReference type="GeneID" id="70221965"/>
<dbReference type="Proteomes" id="UP000720189">
    <property type="component" value="Unassembled WGS sequence"/>
</dbReference>
<accession>A0A9P9HPL5</accession>
<name>A0A9P9HPL5_FUSRE</name>
<reference evidence="1" key="1">
    <citation type="journal article" date="2021" name="Nat. Commun.">
        <title>Genetic determinants of endophytism in the Arabidopsis root mycobiome.</title>
        <authorList>
            <person name="Mesny F."/>
            <person name="Miyauchi S."/>
            <person name="Thiergart T."/>
            <person name="Pickel B."/>
            <person name="Atanasova L."/>
            <person name="Karlsson M."/>
            <person name="Huettel B."/>
            <person name="Barry K.W."/>
            <person name="Haridas S."/>
            <person name="Chen C."/>
            <person name="Bauer D."/>
            <person name="Andreopoulos W."/>
            <person name="Pangilinan J."/>
            <person name="LaButti K."/>
            <person name="Riley R."/>
            <person name="Lipzen A."/>
            <person name="Clum A."/>
            <person name="Drula E."/>
            <person name="Henrissat B."/>
            <person name="Kohler A."/>
            <person name="Grigoriev I.V."/>
            <person name="Martin F.M."/>
            <person name="Hacquard S."/>
        </authorList>
    </citation>
    <scope>NUCLEOTIDE SEQUENCE</scope>
    <source>
        <strain evidence="1">MPI-CAGE-AT-0023</strain>
    </source>
</reference>
<dbReference type="EMBL" id="JAGMUX010000004">
    <property type="protein sequence ID" value="KAH7260783.1"/>
    <property type="molecule type" value="Genomic_DNA"/>
</dbReference>
<proteinExistence type="predicted"/>
<evidence type="ECO:0000313" key="1">
    <source>
        <dbReference type="EMBL" id="KAH7260783.1"/>
    </source>
</evidence>
<keyword evidence="2" id="KW-1185">Reference proteome</keyword>
<protein>
    <submittedName>
        <fullName evidence="1">Uncharacterized protein</fullName>
    </submittedName>
</protein>
<dbReference type="OrthoDB" id="10478507at2759"/>